<comment type="caution">
    <text evidence="1">The sequence shown here is derived from an EMBL/GenBank/DDBJ whole genome shotgun (WGS) entry which is preliminary data.</text>
</comment>
<gene>
    <name evidence="1" type="ORF">CP99DC5_0016</name>
</gene>
<name>A0ABP2X519_CHLPS</name>
<sequence>MEFLDFSIYDYSCVCIFNAFVIKDLRYEMKRSNGLIKKIEIY</sequence>
<dbReference type="EMBL" id="ATLC01000043">
    <property type="protein sequence ID" value="EPJ29039.1"/>
    <property type="molecule type" value="Genomic_DNA"/>
</dbReference>
<proteinExistence type="predicted"/>
<accession>A0ABP2X519</accession>
<protein>
    <submittedName>
        <fullName evidence="1">Uncharacterized protein</fullName>
    </submittedName>
</protein>
<evidence type="ECO:0000313" key="1">
    <source>
        <dbReference type="EMBL" id="EPJ29039.1"/>
    </source>
</evidence>
<dbReference type="Proteomes" id="UP000014627">
    <property type="component" value="Unassembled WGS sequence"/>
</dbReference>
<organism evidence="1 2">
    <name type="scientific">Chlamydia psittaci 99DC5</name>
    <dbReference type="NCBI Taxonomy" id="1112251"/>
    <lineage>
        <taxon>Bacteria</taxon>
        <taxon>Pseudomonadati</taxon>
        <taxon>Chlamydiota</taxon>
        <taxon>Chlamydiia</taxon>
        <taxon>Chlamydiales</taxon>
        <taxon>Chlamydiaceae</taxon>
        <taxon>Chlamydia/Chlamydophila group</taxon>
        <taxon>Chlamydia</taxon>
    </lineage>
</organism>
<reference evidence="1 2" key="1">
    <citation type="submission" date="2013-04" db="EMBL/GenBank/DDBJ databases">
        <title>Genome sequence of Chlamydia psittaci 99DC5.</title>
        <authorList>
            <person name="Huot-Creasy H."/>
            <person name="McCracken C.L."/>
            <person name="Humphries M."/>
            <person name="Sachse K."/>
            <person name="Laroucau K."/>
            <person name="Bavoil P."/>
            <person name="Myers G.S."/>
        </authorList>
    </citation>
    <scope>NUCLEOTIDE SEQUENCE [LARGE SCALE GENOMIC DNA]</scope>
    <source>
        <strain evidence="1 2">99DC5</strain>
    </source>
</reference>
<keyword evidence="2" id="KW-1185">Reference proteome</keyword>
<evidence type="ECO:0000313" key="2">
    <source>
        <dbReference type="Proteomes" id="UP000014627"/>
    </source>
</evidence>